<dbReference type="Proteomes" id="UP000002892">
    <property type="component" value="Chromosome"/>
</dbReference>
<feature type="domain" description="Fe/B12 periplasmic-binding" evidence="3">
    <location>
        <begin position="11"/>
        <end position="276"/>
    </location>
</feature>
<dbReference type="KEGG" id="dai:Desaci_2811"/>
<dbReference type="GO" id="GO:0071281">
    <property type="term" value="P:cellular response to iron ion"/>
    <property type="evidence" value="ECO:0007669"/>
    <property type="project" value="TreeGrafter"/>
</dbReference>
<dbReference type="HOGENOM" id="CLU_038034_2_8_9"/>
<dbReference type="NCBIfam" id="NF038402">
    <property type="entry name" value="TroA_like"/>
    <property type="match status" value="1"/>
</dbReference>
<evidence type="ECO:0000256" key="2">
    <source>
        <dbReference type="ARBA" id="ARBA00022729"/>
    </source>
</evidence>
<dbReference type="InterPro" id="IPR050902">
    <property type="entry name" value="ABC_Transporter_SBP"/>
</dbReference>
<dbReference type="PANTHER" id="PTHR30535">
    <property type="entry name" value="VITAMIN B12-BINDING PROTEIN"/>
    <property type="match status" value="1"/>
</dbReference>
<accession>I4D7G0</accession>
<evidence type="ECO:0000313" key="4">
    <source>
        <dbReference type="EMBL" id="AFM41734.1"/>
    </source>
</evidence>
<dbReference type="RefSeq" id="WP_014827728.1">
    <property type="nucleotide sequence ID" value="NC_018068.1"/>
</dbReference>
<dbReference type="AlphaFoldDB" id="I4D7G0"/>
<evidence type="ECO:0000313" key="5">
    <source>
        <dbReference type="Proteomes" id="UP000002892"/>
    </source>
</evidence>
<sequence length="276" mass="31092">MKNDDFKAIPKIISLVPSATEILFFLGLESHLIGVTENCSYPDQAKIKGKVGTFGYPQLSKILALRPDLVLADGALHRNLISKLKLNQINVLEAIPLKIDDIFVLMSRLGQICQKDMTVQPLIGILKDRVDKLSSDTIIRRPRVFRLMSTNPYVTPGVKSFQYDALRLAGAQLMEFQTNDPYVPVSWNQIEEFDPEVILFCGVDKGQLLPPKCKGCDAKDPLCHRTVEEFITEDWGNITAVRQNHIYPISCDCLCRPGPRLIAGMEKLHKLFESIR</sequence>
<dbReference type="SUPFAM" id="SSF53807">
    <property type="entry name" value="Helical backbone' metal receptor"/>
    <property type="match status" value="1"/>
</dbReference>
<dbReference type="PANTHER" id="PTHR30535:SF34">
    <property type="entry name" value="MOLYBDATE-BINDING PROTEIN MOLA"/>
    <property type="match status" value="1"/>
</dbReference>
<dbReference type="STRING" id="646529.Desaci_2811"/>
<dbReference type="InterPro" id="IPR054828">
    <property type="entry name" value="Vit_B12_bind_prot"/>
</dbReference>
<dbReference type="EMBL" id="CP003639">
    <property type="protein sequence ID" value="AFM41734.1"/>
    <property type="molecule type" value="Genomic_DNA"/>
</dbReference>
<keyword evidence="2" id="KW-0732">Signal</keyword>
<keyword evidence="5" id="KW-1185">Reference proteome</keyword>
<evidence type="ECO:0000259" key="3">
    <source>
        <dbReference type="PROSITE" id="PS50983"/>
    </source>
</evidence>
<dbReference type="Pfam" id="PF01497">
    <property type="entry name" value="Peripla_BP_2"/>
    <property type="match status" value="1"/>
</dbReference>
<dbReference type="Gene3D" id="3.40.50.1980">
    <property type="entry name" value="Nitrogenase molybdenum iron protein domain"/>
    <property type="match status" value="2"/>
</dbReference>
<name>I4D7G0_DESAJ</name>
<reference evidence="4 5" key="1">
    <citation type="journal article" date="2012" name="J. Bacteriol.">
        <title>Complete genome sequences of Desulfosporosinus orientis DSM765T, Desulfosporosinus youngiae DSM17734T, Desulfosporosinus meridiei DSM13257T, and Desulfosporosinus acidiphilus DSM22704T.</title>
        <authorList>
            <person name="Pester M."/>
            <person name="Brambilla E."/>
            <person name="Alazard D."/>
            <person name="Rattei T."/>
            <person name="Weinmaier T."/>
            <person name="Han J."/>
            <person name="Lucas S."/>
            <person name="Lapidus A."/>
            <person name="Cheng J.F."/>
            <person name="Goodwin L."/>
            <person name="Pitluck S."/>
            <person name="Peters L."/>
            <person name="Ovchinnikova G."/>
            <person name="Teshima H."/>
            <person name="Detter J.C."/>
            <person name="Han C.S."/>
            <person name="Tapia R."/>
            <person name="Land M.L."/>
            <person name="Hauser L."/>
            <person name="Kyrpides N.C."/>
            <person name="Ivanova N.N."/>
            <person name="Pagani I."/>
            <person name="Huntmann M."/>
            <person name="Wei C.L."/>
            <person name="Davenport K.W."/>
            <person name="Daligault H."/>
            <person name="Chain P.S."/>
            <person name="Chen A."/>
            <person name="Mavromatis K."/>
            <person name="Markowitz V."/>
            <person name="Szeto E."/>
            <person name="Mikhailova N."/>
            <person name="Pati A."/>
            <person name="Wagner M."/>
            <person name="Woyke T."/>
            <person name="Ollivier B."/>
            <person name="Klenk H.P."/>
            <person name="Spring S."/>
            <person name="Loy A."/>
        </authorList>
    </citation>
    <scope>NUCLEOTIDE SEQUENCE [LARGE SCALE GENOMIC DNA]</scope>
    <source>
        <strain evidence="5">DSM 22704 / JCM 16185 / SJ4</strain>
    </source>
</reference>
<organism evidence="4 5">
    <name type="scientific">Desulfosporosinus acidiphilus (strain DSM 22704 / JCM 16185 / SJ4)</name>
    <dbReference type="NCBI Taxonomy" id="646529"/>
    <lineage>
        <taxon>Bacteria</taxon>
        <taxon>Bacillati</taxon>
        <taxon>Bacillota</taxon>
        <taxon>Clostridia</taxon>
        <taxon>Eubacteriales</taxon>
        <taxon>Desulfitobacteriaceae</taxon>
        <taxon>Desulfosporosinus</taxon>
    </lineage>
</organism>
<dbReference type="PROSITE" id="PS50983">
    <property type="entry name" value="FE_B12_PBP"/>
    <property type="match status" value="1"/>
</dbReference>
<dbReference type="InterPro" id="IPR002491">
    <property type="entry name" value="ABC_transptr_periplasmic_BD"/>
</dbReference>
<protein>
    <submittedName>
        <fullName evidence="4">ABC-type Fe3+-hydroxamate transport system, periplasmic component</fullName>
    </submittedName>
</protein>
<comment type="similarity">
    <text evidence="1">Belongs to the bacterial solute-binding protein 8 family.</text>
</comment>
<gene>
    <name evidence="4" type="ordered locus">Desaci_2811</name>
</gene>
<evidence type="ECO:0000256" key="1">
    <source>
        <dbReference type="ARBA" id="ARBA00008814"/>
    </source>
</evidence>
<proteinExistence type="inferred from homology"/>
<dbReference type="eggNOG" id="COG0614">
    <property type="taxonomic scope" value="Bacteria"/>
</dbReference>